<dbReference type="InterPro" id="IPR003395">
    <property type="entry name" value="RecF/RecN/SMC_N"/>
</dbReference>
<accession>A0A4Q1KL61</accession>
<dbReference type="GO" id="GO:0016887">
    <property type="term" value="F:ATP hydrolysis activity"/>
    <property type="evidence" value="ECO:0007669"/>
    <property type="project" value="InterPro"/>
</dbReference>
<dbReference type="Gene3D" id="3.40.50.300">
    <property type="entry name" value="P-loop containing nucleotide triphosphate hydrolases"/>
    <property type="match status" value="2"/>
</dbReference>
<name>A0A4Q1KL61_9SPHN</name>
<comment type="similarity">
    <text evidence="7">Belongs to the SMC family.</text>
</comment>
<gene>
    <name evidence="7 10" type="primary">smc</name>
    <name evidence="10" type="ORF">EQG66_05850</name>
</gene>
<comment type="subunit">
    <text evidence="7">Homodimer.</text>
</comment>
<keyword evidence="2 7" id="KW-0963">Cytoplasm</keyword>
<evidence type="ECO:0000256" key="8">
    <source>
        <dbReference type="SAM" id="MobiDB-lite"/>
    </source>
</evidence>
<dbReference type="PIRSF" id="PIRSF005719">
    <property type="entry name" value="SMC"/>
    <property type="match status" value="1"/>
</dbReference>
<feature type="binding site" evidence="7">
    <location>
        <begin position="32"/>
        <end position="39"/>
    </location>
    <ligand>
        <name>ATP</name>
        <dbReference type="ChEBI" id="CHEBI:30616"/>
    </ligand>
</feature>
<keyword evidence="6 7" id="KW-0238">DNA-binding</keyword>
<dbReference type="InterPro" id="IPR027417">
    <property type="entry name" value="P-loop_NTPase"/>
</dbReference>
<keyword evidence="5 7" id="KW-0175">Coiled coil</keyword>
<dbReference type="GO" id="GO:0003677">
    <property type="term" value="F:DNA binding"/>
    <property type="evidence" value="ECO:0007669"/>
    <property type="project" value="UniProtKB-UniRule"/>
</dbReference>
<evidence type="ECO:0000313" key="11">
    <source>
        <dbReference type="Proteomes" id="UP000290958"/>
    </source>
</evidence>
<dbReference type="GO" id="GO:0007059">
    <property type="term" value="P:chromosome segregation"/>
    <property type="evidence" value="ECO:0007669"/>
    <property type="project" value="UniProtKB-UniRule"/>
</dbReference>
<dbReference type="GO" id="GO:0006260">
    <property type="term" value="P:DNA replication"/>
    <property type="evidence" value="ECO:0007669"/>
    <property type="project" value="UniProtKB-UniRule"/>
</dbReference>
<proteinExistence type="inferred from homology"/>
<evidence type="ECO:0000256" key="2">
    <source>
        <dbReference type="ARBA" id="ARBA00022490"/>
    </source>
</evidence>
<evidence type="ECO:0000259" key="9">
    <source>
        <dbReference type="Pfam" id="PF02463"/>
    </source>
</evidence>
<keyword evidence="3 7" id="KW-0547">Nucleotide-binding</keyword>
<keyword evidence="11" id="KW-1185">Reference proteome</keyword>
<sequence length="1151" mass="120979">MEIRRLKLSGFKSFVEPTELRIEQGLTGIVGPNGCGKSNLLEAIRWVMGEASARSMRGGGMEDVIFAGTATRPQRDFAEVLLMAGVAPGESIPAIDVGADGELEVVRRIERGAGSAYRANGKDVRAKDVALLFADAATGAHSPALVSQGKIAAVIAARPQERRAMLEEAAGIAGLHVRRKDAEQKLRAAEANLARLDEILADMELRAQTLRRQAKAAERYTRLSDQIKLAEARALYARWREADAAAAAAQAEATAREEAVRSAQEAHAAAAAHATAATEALAKARSSAQAARDAANDAGHRLSALKARQEEAVRRLADLDAQERRLAEDRAREDALAHDAAEAIARLTEESAALKERIAAAEAAMPSYAARIAAAQEQARDAELDLAKAMAAQAGEQAELKVAQAALAAAQGRLERAERDAQRLAAELAALADAGPLAERREEAASAHTEAQARRADAEAGLATAEAERTLASQARSEGESALSVAKAALAALEGEHQALTRALGSGGGVKDRLLDHIKATPGFEHALAAALGDELEVGLDASAARRWGGAEPRADDPALPEGTQPLSAFVSAPAALARRLAQIAVAEADAGQALAVGQRLVTKDGALRRWDGFAARGGEDAAGAATAQRLIRANRLEAIAAQMPEARIAVEQAGAALAEAVQAAAAAEQKIATVRATLAQAERDAAAAARTRDDVAAQLERLAARREDISARADEAQAQRAEALAEHEAAQAALADMPDGAETRALVSALSQASEAAHGQVSQLRADSALAERALGADRARLADAEGEIRRWKSRSGEAGKRLADMATREEDMAQERAVLAGAPERLGHEAEALAEESAGLSARASAAQAEESAAEAALRTAETALSQAGEALSLAREARAGAFARAEAAVAQRTEANRLCGERFECPPPVLPERAGFASADVRTAHAEQAELERFTQERERIGPVNLIAAQELAELEAAQETSRVESAEIAQAIHQLRGSIGSLNREGRARLLAAFEAVDGHFRRLFSALFNGGQARLELIESDDPLEAGLEILAQPPGKKLSTLTLLSGGEQALTAVALIFGLFLTNPAPICVLDEVDAPLDDANVERFCDLLDQMVRDTSTRYLIVTHNAVTMARMHRLFGVTMIEKGVSRLVSVDLGGAEELLAAE</sequence>
<organism evidence="10 11">
    <name type="scientific">Sphingobium fluviale</name>
    <dbReference type="NCBI Taxonomy" id="2506423"/>
    <lineage>
        <taxon>Bacteria</taxon>
        <taxon>Pseudomonadati</taxon>
        <taxon>Pseudomonadota</taxon>
        <taxon>Alphaproteobacteria</taxon>
        <taxon>Sphingomonadales</taxon>
        <taxon>Sphingomonadaceae</taxon>
        <taxon>Sphingobium</taxon>
    </lineage>
</organism>
<dbReference type="Pfam" id="PF02463">
    <property type="entry name" value="SMC_N"/>
    <property type="match status" value="1"/>
</dbReference>
<feature type="coiled-coil region" evidence="7">
    <location>
        <begin position="172"/>
        <end position="233"/>
    </location>
</feature>
<dbReference type="EMBL" id="SBKP01000004">
    <property type="protein sequence ID" value="RXR29474.1"/>
    <property type="molecule type" value="Genomic_DNA"/>
</dbReference>
<evidence type="ECO:0000256" key="7">
    <source>
        <dbReference type="HAMAP-Rule" id="MF_01894"/>
    </source>
</evidence>
<comment type="function">
    <text evidence="7">Required for chromosome condensation and partitioning.</text>
</comment>
<evidence type="ECO:0000313" key="10">
    <source>
        <dbReference type="EMBL" id="RXR29474.1"/>
    </source>
</evidence>
<evidence type="ECO:0000256" key="4">
    <source>
        <dbReference type="ARBA" id="ARBA00022840"/>
    </source>
</evidence>
<dbReference type="InterPro" id="IPR011890">
    <property type="entry name" value="SMC_prok"/>
</dbReference>
<evidence type="ECO:0000256" key="3">
    <source>
        <dbReference type="ARBA" id="ARBA00022741"/>
    </source>
</evidence>
<feature type="compositionally biased region" description="Basic and acidic residues" evidence="8">
    <location>
        <begin position="438"/>
        <end position="458"/>
    </location>
</feature>
<dbReference type="GO" id="GO:0030261">
    <property type="term" value="P:chromosome condensation"/>
    <property type="evidence" value="ECO:0007669"/>
    <property type="project" value="InterPro"/>
</dbReference>
<comment type="subcellular location">
    <subcellularLocation>
        <location evidence="1 7">Cytoplasm</location>
    </subcellularLocation>
</comment>
<evidence type="ECO:0000256" key="1">
    <source>
        <dbReference type="ARBA" id="ARBA00004496"/>
    </source>
</evidence>
<feature type="domain" description="RecF/RecN/SMC N-terminal" evidence="9">
    <location>
        <begin position="3"/>
        <end position="1134"/>
    </location>
</feature>
<feature type="coiled-coil region" evidence="7">
    <location>
        <begin position="651"/>
        <end position="734"/>
    </location>
</feature>
<evidence type="ECO:0000256" key="5">
    <source>
        <dbReference type="ARBA" id="ARBA00023054"/>
    </source>
</evidence>
<dbReference type="FunFam" id="3.40.50.300:FF:000901">
    <property type="entry name" value="Chromosome partition protein Smc"/>
    <property type="match status" value="1"/>
</dbReference>
<dbReference type="GO" id="GO:0005524">
    <property type="term" value="F:ATP binding"/>
    <property type="evidence" value="ECO:0007669"/>
    <property type="project" value="UniProtKB-UniRule"/>
</dbReference>
<dbReference type="RefSeq" id="WP_129403664.1">
    <property type="nucleotide sequence ID" value="NZ_SBKP01000004.1"/>
</dbReference>
<dbReference type="GO" id="GO:0007062">
    <property type="term" value="P:sister chromatid cohesion"/>
    <property type="evidence" value="ECO:0007669"/>
    <property type="project" value="InterPro"/>
</dbReference>
<protein>
    <recommendedName>
        <fullName evidence="7">Chromosome partition protein Smc</fullName>
    </recommendedName>
</protein>
<comment type="domain">
    <text evidence="7">Contains large globular domains required for ATP hydrolysis at each terminus and a third globular domain forming a flexible hinge near the middle of the molecule. These domains are separated by coiled-coil structures.</text>
</comment>
<dbReference type="Proteomes" id="UP000290958">
    <property type="component" value="Unassembled WGS sequence"/>
</dbReference>
<dbReference type="AlphaFoldDB" id="A0A4Q1KL61"/>
<reference evidence="11" key="1">
    <citation type="submission" date="2019-01" db="EMBL/GenBank/DDBJ databases">
        <title>Cytophagaceae bacterium strain CAR-16.</title>
        <authorList>
            <person name="Chen W.-M."/>
        </authorList>
    </citation>
    <scope>NUCLEOTIDE SEQUENCE [LARGE SCALE GENOMIC DNA]</scope>
    <source>
        <strain evidence="11">CHR27</strain>
    </source>
</reference>
<dbReference type="InterPro" id="IPR024704">
    <property type="entry name" value="SMC"/>
</dbReference>
<dbReference type="SUPFAM" id="SSF52540">
    <property type="entry name" value="P-loop containing nucleoside triphosphate hydrolases"/>
    <property type="match status" value="1"/>
</dbReference>
<dbReference type="GO" id="GO:0005737">
    <property type="term" value="C:cytoplasm"/>
    <property type="evidence" value="ECO:0007669"/>
    <property type="project" value="UniProtKB-SubCell"/>
</dbReference>
<feature type="region of interest" description="Disordered" evidence="8">
    <location>
        <begin position="437"/>
        <end position="462"/>
    </location>
</feature>
<dbReference type="HAMAP" id="MF_01894">
    <property type="entry name" value="Smc_prok"/>
    <property type="match status" value="1"/>
</dbReference>
<keyword evidence="4 7" id="KW-0067">ATP-binding</keyword>
<dbReference type="NCBIfam" id="TIGR02168">
    <property type="entry name" value="SMC_prok_B"/>
    <property type="match status" value="1"/>
</dbReference>
<dbReference type="PANTHER" id="PTHR43977">
    <property type="entry name" value="STRUCTURAL MAINTENANCE OF CHROMOSOMES PROTEIN 3"/>
    <property type="match status" value="1"/>
</dbReference>
<comment type="caution">
    <text evidence="10">The sequence shown here is derived from an EMBL/GenBank/DDBJ whole genome shotgun (WGS) entry which is preliminary data.</text>
</comment>
<dbReference type="OrthoDB" id="9808768at2"/>
<evidence type="ECO:0000256" key="6">
    <source>
        <dbReference type="ARBA" id="ARBA00023125"/>
    </source>
</evidence>